<feature type="compositionally biased region" description="Basic residues" evidence="1">
    <location>
        <begin position="1199"/>
        <end position="1208"/>
    </location>
</feature>
<dbReference type="STRING" id="100787.A0A0G4N198"/>
<keyword evidence="3" id="KW-1185">Reference proteome</keyword>
<feature type="compositionally biased region" description="Acidic residues" evidence="1">
    <location>
        <begin position="1291"/>
        <end position="1308"/>
    </location>
</feature>
<dbReference type="EMBL" id="CVQH01026194">
    <property type="protein sequence ID" value="CRK40227.1"/>
    <property type="molecule type" value="Genomic_DNA"/>
</dbReference>
<name>A0A0G4N198_VERLO</name>
<accession>A0A0G4N198</accession>
<feature type="compositionally biased region" description="Acidic residues" evidence="1">
    <location>
        <begin position="1179"/>
        <end position="1195"/>
    </location>
</feature>
<protein>
    <submittedName>
        <fullName evidence="2">Uncharacterized protein</fullName>
    </submittedName>
</protein>
<gene>
    <name evidence="2" type="ORF">BN1708_008158</name>
</gene>
<sequence>MDPLFDAPSLGTSRQFNVMTEEERKALLTMSAMDKTGWAPESFRDGPWGIANDPQHPWRHKDVPAFLGKLGYGTVHTMPEIIDERRARALGKIWRDEVWSAFLPLNENIRRDGDRIIYILANEQVLPDHEISTLLSNAWDKTKSMPLYAPLFGQTSITEDAPEGYRDYLSHWRGTVRHDCNARDGDRIIYILANEQVLPDHEISTLLSNAWDKTKSMPLYAPLFGQTSITEDAPEGYRDYLSHWRGTVRHDCNAEADPSSSSQKADKVSWTRPLLDVKAKEPQTFNDFVARNMLALTIPWLHTKHLLNRHTLWKVIMDRCTAQPYDLSRVDWAASHLARSTHLAVPPYRDGWFMGFPNLEIGNKYWTSLEEISTHTIPTDARVHWHGLNIIDPGPKELRDPRFVALRDSGLVYPWGEGLLVLQCQGAISRFMENLVPSLLERLSLSNEWPKKMLKPLMSIDPYANKAEEASLIEPGLFGPDTQERMLSLIILDDIHLRRFATKRLGWLTWDDPDYRPVGASPTSRAAAFRDYSLSLYRALAELRHNPIVFRKFFAAVMEAHPGGVPENAAAAASWEAKKNRKLREKARKKRGSASASDAGAAAVARVSSEAPAGGELAKVDAPEDGHRVVRVLGHITSTDIDAKKSLVNDVLRRGIRAMIYRLEISHAIHLLFQDFADATAKDCLELDKKFDFMADPLPGPRSRVSWNSLLAHLRRFAEILKTLLVDDGLLHSSPWIRQNFQRETCNGEWESRAAVGKSHMAPWALPTTFLPFEHRFARNIGALQRDEQALVDDLQLLNHGDGEAAGFIGMWRVIHEMANNVGDMSERGYFESHNTRGLANTLHHVLRWSRIMETIHPLRLSPQQYNTLLNDSRHLYFFRSLDNFDFESQVEADTMRDVQWLLGVKYADDDKPPVMIAEARKTLQAFWDEIDKWLRRTRIAPAYADGIERMRFPEKFQTPEQMEQAIIDGKSDPATTERQKWEHFRVTQICGKISTLKPREADEPAPAEPEPLPAAVIAAKETIESANKRWIMERYGGAGRHAPGRFRPSTSQSHQEHEIYRARTRTRLTQTDWLTVERTFGRDTGGITWHDWCKLVTHMGFQMQPMGGSIFKFTYTSASMLPNGQGQAGWSDHTTLHMQHGSGNTTLRPQVARNYATRFHASFGVMRDTIAEAYGTDADPDPEPEDEDDVEESDGERKRNRKRKRQKERFDRWLKAQPPVVSGGDGAPARQLEIPMVMLDADIEDGPDDGDGAEEEATGLAALDINAMVTRMLATREGGYLSRTKRGREEEEDYDEKVDEELAEAYEVDGSSQENVEEEYEDEEKDEEERPRKRVRFSSATG</sequence>
<feature type="non-terminal residue" evidence="2">
    <location>
        <position position="1343"/>
    </location>
</feature>
<dbReference type="Proteomes" id="UP000044602">
    <property type="component" value="Unassembled WGS sequence"/>
</dbReference>
<feature type="region of interest" description="Disordered" evidence="1">
    <location>
        <begin position="1175"/>
        <end position="1229"/>
    </location>
</feature>
<reference evidence="3" key="1">
    <citation type="submission" date="2015-05" db="EMBL/GenBank/DDBJ databases">
        <authorList>
            <person name="Fogelqvist Johan"/>
        </authorList>
    </citation>
    <scope>NUCLEOTIDE SEQUENCE [LARGE SCALE GENOMIC DNA]</scope>
</reference>
<evidence type="ECO:0000256" key="1">
    <source>
        <dbReference type="SAM" id="MobiDB-lite"/>
    </source>
</evidence>
<proteinExistence type="predicted"/>
<evidence type="ECO:0000313" key="3">
    <source>
        <dbReference type="Proteomes" id="UP000044602"/>
    </source>
</evidence>
<feature type="region of interest" description="Disordered" evidence="1">
    <location>
        <begin position="1276"/>
        <end position="1343"/>
    </location>
</feature>
<feature type="compositionally biased region" description="Acidic residues" evidence="1">
    <location>
        <begin position="1316"/>
        <end position="1328"/>
    </location>
</feature>
<organism evidence="2 3">
    <name type="scientific">Verticillium longisporum</name>
    <name type="common">Verticillium dahliae var. longisporum</name>
    <dbReference type="NCBI Taxonomy" id="100787"/>
    <lineage>
        <taxon>Eukaryota</taxon>
        <taxon>Fungi</taxon>
        <taxon>Dikarya</taxon>
        <taxon>Ascomycota</taxon>
        <taxon>Pezizomycotina</taxon>
        <taxon>Sordariomycetes</taxon>
        <taxon>Hypocreomycetidae</taxon>
        <taxon>Glomerellales</taxon>
        <taxon>Plectosphaerellaceae</taxon>
        <taxon>Verticillium</taxon>
    </lineage>
</organism>
<evidence type="ECO:0000313" key="2">
    <source>
        <dbReference type="EMBL" id="CRK40227.1"/>
    </source>
</evidence>